<evidence type="ECO:0000313" key="2">
    <source>
        <dbReference type="Proteomes" id="UP000575241"/>
    </source>
</evidence>
<reference evidence="1 2" key="1">
    <citation type="submission" date="2020-08" db="EMBL/GenBank/DDBJ databases">
        <title>Functional genomics of gut bacteria from endangered species of beetles.</title>
        <authorList>
            <person name="Carlos-Shanley C."/>
        </authorList>
    </citation>
    <scope>NUCLEOTIDE SEQUENCE [LARGE SCALE GENOMIC DNA]</scope>
    <source>
        <strain evidence="1 2">S00224</strain>
    </source>
</reference>
<name>A0A7W7JZ76_9SPHN</name>
<accession>A0A7W7JZ76</accession>
<proteinExistence type="predicted"/>
<sequence length="141" mass="15658">MARAWRGLVGALLLLGALVPASLARMQEMEQPSDRPDFSGITSKAAANRLVREGRLVKIHIFPKELGGPNDPRNFVYIPPAVEEARQLVIGTLRRFTEEDLIDKLDVQAEYKGTSIIPSRIHYTATHSRGGPPFEAVVEVW</sequence>
<gene>
    <name evidence="1" type="ORF">HNP52_001109</name>
</gene>
<dbReference type="AlphaFoldDB" id="A0A7W7JZ76"/>
<comment type="caution">
    <text evidence="1">The sequence shown here is derived from an EMBL/GenBank/DDBJ whole genome shotgun (WGS) entry which is preliminary data.</text>
</comment>
<keyword evidence="2" id="KW-1185">Reference proteome</keyword>
<evidence type="ECO:0000313" key="1">
    <source>
        <dbReference type="EMBL" id="MBB4838058.1"/>
    </source>
</evidence>
<dbReference type="EMBL" id="JACHLN010000001">
    <property type="protein sequence ID" value="MBB4838058.1"/>
    <property type="molecule type" value="Genomic_DNA"/>
</dbReference>
<dbReference type="Proteomes" id="UP000575241">
    <property type="component" value="Unassembled WGS sequence"/>
</dbReference>
<protein>
    <submittedName>
        <fullName evidence="1">Uncharacterized protein</fullName>
    </submittedName>
</protein>
<dbReference type="RefSeq" id="WP_184163592.1">
    <property type="nucleotide sequence ID" value="NZ_JACHLN010000001.1"/>
</dbReference>
<organism evidence="1 2">
    <name type="scientific">Sphingomonas kyeonggiensis</name>
    <dbReference type="NCBI Taxonomy" id="1268553"/>
    <lineage>
        <taxon>Bacteria</taxon>
        <taxon>Pseudomonadati</taxon>
        <taxon>Pseudomonadota</taxon>
        <taxon>Alphaproteobacteria</taxon>
        <taxon>Sphingomonadales</taxon>
        <taxon>Sphingomonadaceae</taxon>
        <taxon>Sphingomonas</taxon>
    </lineage>
</organism>